<organism evidence="2 3">
    <name type="scientific">Tetradesmus obliquus</name>
    <name type="common">Green alga</name>
    <name type="synonym">Acutodesmus obliquus</name>
    <dbReference type="NCBI Taxonomy" id="3088"/>
    <lineage>
        <taxon>Eukaryota</taxon>
        <taxon>Viridiplantae</taxon>
        <taxon>Chlorophyta</taxon>
        <taxon>core chlorophytes</taxon>
        <taxon>Chlorophyceae</taxon>
        <taxon>CS clade</taxon>
        <taxon>Sphaeropleales</taxon>
        <taxon>Scenedesmaceae</taxon>
        <taxon>Tetradesmus</taxon>
    </lineage>
</organism>
<dbReference type="AlphaFoldDB" id="A0A383WMW9"/>
<accession>A0A383WMW9</accession>
<reference evidence="2 3" key="1">
    <citation type="submission" date="2016-10" db="EMBL/GenBank/DDBJ databases">
        <authorList>
            <person name="Cai Z."/>
        </authorList>
    </citation>
    <scope>NUCLEOTIDE SEQUENCE [LARGE SCALE GENOMIC DNA]</scope>
</reference>
<protein>
    <submittedName>
        <fullName evidence="2">Uncharacterized protein</fullName>
    </submittedName>
</protein>
<sequence length="308" mass="32070">MIARNITVAPAPANSSSSSSSSSSTSSSSSSSSQIYQINCNHLTDRFELQSGFQLTLSNLLLINCRTYSYFGFLRKAAGSVVVYDHVVEDYGSVCLPQLTALGIIAGAARPAGSPPLQQQMRQALSNNNSNSSNGQQAVQQSEAGANWCAAAAAAGRNGSSSSSPPSFPFQPLLPPSSSSALCTQQALLLGDIAVPDTATNTSTGSRGQPFTFRATNSAAVCPQPVSPECIRDLGTNACLSQAYDAVNPDKQAPCPALNADMLLGCLGMQNYSRIVVLQAAIMNLSSAPAQQQPLLVSRNVTVMSDPR</sequence>
<dbReference type="EMBL" id="FNXT01001303">
    <property type="protein sequence ID" value="SZX78076.1"/>
    <property type="molecule type" value="Genomic_DNA"/>
</dbReference>
<evidence type="ECO:0000313" key="2">
    <source>
        <dbReference type="EMBL" id="SZX78076.1"/>
    </source>
</evidence>
<feature type="region of interest" description="Disordered" evidence="1">
    <location>
        <begin position="113"/>
        <end position="138"/>
    </location>
</feature>
<name>A0A383WMW9_TETOB</name>
<keyword evidence="3" id="KW-1185">Reference proteome</keyword>
<feature type="compositionally biased region" description="Low complexity" evidence="1">
    <location>
        <begin position="15"/>
        <end position="32"/>
    </location>
</feature>
<feature type="region of interest" description="Disordered" evidence="1">
    <location>
        <begin position="1"/>
        <end position="32"/>
    </location>
</feature>
<evidence type="ECO:0000256" key="1">
    <source>
        <dbReference type="SAM" id="MobiDB-lite"/>
    </source>
</evidence>
<feature type="compositionally biased region" description="Low complexity" evidence="1">
    <location>
        <begin position="123"/>
        <end position="138"/>
    </location>
</feature>
<evidence type="ECO:0000313" key="3">
    <source>
        <dbReference type="Proteomes" id="UP000256970"/>
    </source>
</evidence>
<dbReference type="Proteomes" id="UP000256970">
    <property type="component" value="Unassembled WGS sequence"/>
</dbReference>
<proteinExistence type="predicted"/>
<gene>
    <name evidence="2" type="ORF">BQ4739_LOCUS18398</name>
</gene>